<feature type="transmembrane region" description="Helical" evidence="1">
    <location>
        <begin position="7"/>
        <end position="27"/>
    </location>
</feature>
<accession>A0A5C1Y525</accession>
<keyword evidence="1" id="KW-0812">Transmembrane</keyword>
<sequence length="224" mass="25193">MLHWRSAALASRIVYAAVALWALALILNLDQGQFSLDGFVFFTSLSNLACTVWAVVSLVVTVRDVRREGWRGASSPSPRVAGYVLMSILVTMLIYTIVLIPTVPPEERFTPEDTVVHVIVPILTLLDWLLFTPKGHQRWFDPLLWAVPPYLYLGWAFLHHALGGTFAGRDYPYPFMNVDEIGWGGFFLYVLVLTVALEIVAYLIHAVDRLLGRRVRRPAEALAT</sequence>
<dbReference type="NCBIfam" id="NF038065">
    <property type="entry name" value="Pr6Pr"/>
    <property type="match status" value="1"/>
</dbReference>
<evidence type="ECO:0008006" key="4">
    <source>
        <dbReference type="Google" id="ProtNLM"/>
    </source>
</evidence>
<gene>
    <name evidence="2" type="ORF">FLP23_01800</name>
</gene>
<evidence type="ECO:0000313" key="2">
    <source>
        <dbReference type="EMBL" id="QEO08861.1"/>
    </source>
</evidence>
<evidence type="ECO:0000256" key="1">
    <source>
        <dbReference type="SAM" id="Phobius"/>
    </source>
</evidence>
<dbReference type="KEGG" id="lyk:FLP23_01800"/>
<dbReference type="Proteomes" id="UP000322159">
    <property type="component" value="Chromosome"/>
</dbReference>
<dbReference type="RefSeq" id="WP_149324293.1">
    <property type="nucleotide sequence ID" value="NZ_CP043504.1"/>
</dbReference>
<name>A0A5C1Y525_9MICO</name>
<dbReference type="InterPro" id="IPR049713">
    <property type="entry name" value="Pr6Pr-like"/>
</dbReference>
<keyword evidence="1" id="KW-1133">Transmembrane helix</keyword>
<keyword evidence="3" id="KW-1185">Reference proteome</keyword>
<dbReference type="AlphaFoldDB" id="A0A5C1Y525"/>
<feature type="transmembrane region" description="Helical" evidence="1">
    <location>
        <begin position="143"/>
        <end position="166"/>
    </location>
</feature>
<reference evidence="2 3" key="1">
    <citation type="submission" date="2019-09" db="EMBL/GenBank/DDBJ databases">
        <title>Genome sequencing of strain KACC 19322.</title>
        <authorList>
            <person name="Heo J."/>
            <person name="Kim S.-J."/>
            <person name="Kim J.-S."/>
            <person name="Hong S.-B."/>
            <person name="Kwon S.-W."/>
        </authorList>
    </citation>
    <scope>NUCLEOTIDE SEQUENCE [LARGE SCALE GENOMIC DNA]</scope>
    <source>
        <strain evidence="2 3">KACC 19322</strain>
    </source>
</reference>
<keyword evidence="1" id="KW-0472">Membrane</keyword>
<dbReference type="EMBL" id="CP043504">
    <property type="protein sequence ID" value="QEO08861.1"/>
    <property type="molecule type" value="Genomic_DNA"/>
</dbReference>
<protein>
    <recommendedName>
        <fullName evidence="4">Pr6Pr family membrane protein</fullName>
    </recommendedName>
</protein>
<dbReference type="OrthoDB" id="9809977at2"/>
<feature type="transmembrane region" description="Helical" evidence="1">
    <location>
        <begin position="114"/>
        <end position="131"/>
    </location>
</feature>
<evidence type="ECO:0000313" key="3">
    <source>
        <dbReference type="Proteomes" id="UP000322159"/>
    </source>
</evidence>
<feature type="transmembrane region" description="Helical" evidence="1">
    <location>
        <begin position="39"/>
        <end position="60"/>
    </location>
</feature>
<feature type="transmembrane region" description="Helical" evidence="1">
    <location>
        <begin position="186"/>
        <end position="207"/>
    </location>
</feature>
<proteinExistence type="predicted"/>
<organism evidence="2 3">
    <name type="scientific">Protaetiibacter larvae</name>
    <dbReference type="NCBI Taxonomy" id="2592654"/>
    <lineage>
        <taxon>Bacteria</taxon>
        <taxon>Bacillati</taxon>
        <taxon>Actinomycetota</taxon>
        <taxon>Actinomycetes</taxon>
        <taxon>Micrococcales</taxon>
        <taxon>Microbacteriaceae</taxon>
        <taxon>Protaetiibacter</taxon>
    </lineage>
</organism>
<feature type="transmembrane region" description="Helical" evidence="1">
    <location>
        <begin position="80"/>
        <end position="102"/>
    </location>
</feature>